<accession>A0A975RRI1</accession>
<evidence type="ECO:0000259" key="1">
    <source>
        <dbReference type="Pfam" id="PF22480"/>
    </source>
</evidence>
<feature type="domain" description="DUF6984" evidence="1">
    <location>
        <begin position="5"/>
        <end position="106"/>
    </location>
</feature>
<protein>
    <recommendedName>
        <fullName evidence="1">DUF6984 domain-containing protein</fullName>
    </recommendedName>
</protein>
<dbReference type="Proteomes" id="UP000680805">
    <property type="component" value="Chromosome"/>
</dbReference>
<dbReference type="EMBL" id="CP076135">
    <property type="protein sequence ID" value="QWG17024.1"/>
    <property type="molecule type" value="Genomic_DNA"/>
</dbReference>
<dbReference type="RefSeq" id="WP_215612682.1">
    <property type="nucleotide sequence ID" value="NZ_CP076135.1"/>
</dbReference>
<evidence type="ECO:0000313" key="2">
    <source>
        <dbReference type="EMBL" id="QWG17024.1"/>
    </source>
</evidence>
<reference evidence="2" key="1">
    <citation type="submission" date="2021-06" db="EMBL/GenBank/DDBJ databases">
        <title>Bradyrhizobium sp. S2-11-2 Genome sequencing.</title>
        <authorList>
            <person name="Jin L."/>
        </authorList>
    </citation>
    <scope>NUCLEOTIDE SEQUENCE</scope>
    <source>
        <strain evidence="2">S2-11-2</strain>
    </source>
</reference>
<dbReference type="InterPro" id="IPR054253">
    <property type="entry name" value="DUF6984"/>
</dbReference>
<dbReference type="AlphaFoldDB" id="A0A975RRI1"/>
<sequence length="116" mass="13107">MSANRPLRSEEIELITAMISESPKGNQLVGSLSERLVEDMKDGGMGSLRFSNTERRIRKFGKKIAEAEFDDEDGVLVSATINVDDSGTLFELDIWKVDFSPLKRYPKFVDIRKIPI</sequence>
<dbReference type="Pfam" id="PF22480">
    <property type="entry name" value="DUF6984"/>
    <property type="match status" value="1"/>
</dbReference>
<evidence type="ECO:0000313" key="3">
    <source>
        <dbReference type="Proteomes" id="UP000680805"/>
    </source>
</evidence>
<gene>
    <name evidence="2" type="ORF">KMZ68_18835</name>
</gene>
<organism evidence="2 3">
    <name type="scientific">Bradyrhizobium sediminis</name>
    <dbReference type="NCBI Taxonomy" id="2840469"/>
    <lineage>
        <taxon>Bacteria</taxon>
        <taxon>Pseudomonadati</taxon>
        <taxon>Pseudomonadota</taxon>
        <taxon>Alphaproteobacteria</taxon>
        <taxon>Hyphomicrobiales</taxon>
        <taxon>Nitrobacteraceae</taxon>
        <taxon>Bradyrhizobium</taxon>
    </lineage>
</organism>
<name>A0A975RRI1_9BRAD</name>
<dbReference type="KEGG" id="bsei:KMZ68_18835"/>
<proteinExistence type="predicted"/>